<dbReference type="Proteomes" id="UP000217289">
    <property type="component" value="Chromosome"/>
</dbReference>
<dbReference type="EMBL" id="CP022163">
    <property type="protein sequence ID" value="ATB32409.1"/>
    <property type="molecule type" value="Genomic_DNA"/>
</dbReference>
<keyword evidence="1" id="KW-0812">Transmembrane</keyword>
<protein>
    <submittedName>
        <fullName evidence="2">ACP synthase</fullName>
    </submittedName>
</protein>
<evidence type="ECO:0000313" key="3">
    <source>
        <dbReference type="Proteomes" id="UP000217289"/>
    </source>
</evidence>
<evidence type="ECO:0000256" key="1">
    <source>
        <dbReference type="SAM" id="Phobius"/>
    </source>
</evidence>
<accession>A0A250IKW7</accession>
<sequence length="250" mass="27058">MSAHLTEWTVRRLRAGELTGADEQQARAHVATCTPCAQVLQELEAEQARFEAQVPFERFVAGVQGAVADAKKRPDQPRVNGFLVAVAATVLLAVTVRPLLATEPINRLKGGGASADLRIGGGGPQRSVQPGDIEVLLPGERARLGYVAGPYHFVLAVSVDDAGEFSTLYAQEDRSLPVEPSAERRWLPESLEFTGKGQERVMVLLSDEPLRVDAVREAVLGAWERAGGKLPAMTTLGIQGEEIHWLLRKP</sequence>
<name>A0A250IKW7_9BACT</name>
<dbReference type="KEGG" id="mbd:MEBOL_005887"/>
<organism evidence="2 3">
    <name type="scientific">Melittangium boletus DSM 14713</name>
    <dbReference type="NCBI Taxonomy" id="1294270"/>
    <lineage>
        <taxon>Bacteria</taxon>
        <taxon>Pseudomonadati</taxon>
        <taxon>Myxococcota</taxon>
        <taxon>Myxococcia</taxon>
        <taxon>Myxococcales</taxon>
        <taxon>Cystobacterineae</taxon>
        <taxon>Archangiaceae</taxon>
        <taxon>Melittangium</taxon>
    </lineage>
</organism>
<dbReference type="OrthoDB" id="5380903at2"/>
<feature type="transmembrane region" description="Helical" evidence="1">
    <location>
        <begin position="81"/>
        <end position="100"/>
    </location>
</feature>
<evidence type="ECO:0000313" key="2">
    <source>
        <dbReference type="EMBL" id="ATB32409.1"/>
    </source>
</evidence>
<gene>
    <name evidence="2" type="ORF">MEBOL_005887</name>
</gene>
<proteinExistence type="predicted"/>
<dbReference type="AlphaFoldDB" id="A0A250IKW7"/>
<keyword evidence="1" id="KW-0472">Membrane</keyword>
<dbReference type="RefSeq" id="WP_095980585.1">
    <property type="nucleotide sequence ID" value="NZ_CP022163.1"/>
</dbReference>
<keyword evidence="1" id="KW-1133">Transmembrane helix</keyword>
<reference evidence="2 3" key="1">
    <citation type="submission" date="2017-06" db="EMBL/GenBank/DDBJ databases">
        <authorList>
            <person name="Kim H.J."/>
            <person name="Triplett B.A."/>
        </authorList>
    </citation>
    <scope>NUCLEOTIDE SEQUENCE [LARGE SCALE GENOMIC DNA]</scope>
    <source>
        <strain evidence="2 3">DSM 14713</strain>
    </source>
</reference>
<keyword evidence="3" id="KW-1185">Reference proteome</keyword>